<keyword evidence="3" id="KW-1185">Reference proteome</keyword>
<dbReference type="Proteomes" id="UP000182508">
    <property type="component" value="Unassembled WGS sequence"/>
</dbReference>
<protein>
    <submittedName>
        <fullName evidence="2">Uncharacterized protein YxjI</fullName>
    </submittedName>
</protein>
<dbReference type="STRING" id="439219.SAMN02910293_02162"/>
<reference evidence="2 3" key="1">
    <citation type="submission" date="2016-10" db="EMBL/GenBank/DDBJ databases">
        <authorList>
            <person name="de Groot N.N."/>
        </authorList>
    </citation>
    <scope>NUCLEOTIDE SEQUENCE [LARGE SCALE GENOMIC DNA]</scope>
    <source>
        <strain evidence="2 3">A-4</strain>
    </source>
</reference>
<dbReference type="AlphaFoldDB" id="A0A1G6DFU2"/>
<dbReference type="Pfam" id="PF04525">
    <property type="entry name" value="LOR"/>
    <property type="match status" value="1"/>
</dbReference>
<dbReference type="InterPro" id="IPR007612">
    <property type="entry name" value="LOR"/>
</dbReference>
<sequence>MKTFQVKQKMWSLGGKFTITDELGIPTYLVEGSYFKIPKSFTISDMQGNLVSKIDKQFMTFLPKFDVILADGRSFTIKKEFTFFKPRYTIEGLGIEVQGNIWDMDFVLRKNGQEIARISQEWLRMTSTYNVEVYEDSYAGLVISLVIAIDYVKEQQAASSSASN</sequence>
<evidence type="ECO:0000313" key="3">
    <source>
        <dbReference type="Proteomes" id="UP000182508"/>
    </source>
</evidence>
<name>A0A1G6DFU2_9STRE</name>
<evidence type="ECO:0000313" key="2">
    <source>
        <dbReference type="EMBL" id="SDB43735.1"/>
    </source>
</evidence>
<dbReference type="InterPro" id="IPR025659">
    <property type="entry name" value="Tubby-like_C"/>
</dbReference>
<dbReference type="RefSeq" id="WP_074486640.1">
    <property type="nucleotide sequence ID" value="NZ_FMXP01000038.1"/>
</dbReference>
<accession>A0A1G6DFU2</accession>
<dbReference type="EMBL" id="FMXP01000038">
    <property type="protein sequence ID" value="SDB43735.1"/>
    <property type="molecule type" value="Genomic_DNA"/>
</dbReference>
<dbReference type="InterPro" id="IPR038595">
    <property type="entry name" value="LOR_sf"/>
</dbReference>
<dbReference type="eggNOG" id="COG4894">
    <property type="taxonomic scope" value="Bacteria"/>
</dbReference>
<dbReference type="SUPFAM" id="SSF54518">
    <property type="entry name" value="Tubby C-terminal domain-like"/>
    <property type="match status" value="1"/>
</dbReference>
<proteinExistence type="inferred from homology"/>
<evidence type="ECO:0000256" key="1">
    <source>
        <dbReference type="ARBA" id="ARBA00005437"/>
    </source>
</evidence>
<organism evidence="2 3">
    <name type="scientific">Streptococcus henryi</name>
    <dbReference type="NCBI Taxonomy" id="439219"/>
    <lineage>
        <taxon>Bacteria</taxon>
        <taxon>Bacillati</taxon>
        <taxon>Bacillota</taxon>
        <taxon>Bacilli</taxon>
        <taxon>Lactobacillales</taxon>
        <taxon>Streptococcaceae</taxon>
        <taxon>Streptococcus</taxon>
    </lineage>
</organism>
<comment type="similarity">
    <text evidence="1">Belongs to the LOR family.</text>
</comment>
<gene>
    <name evidence="2" type="ORF">SAMN02910293_02162</name>
</gene>
<dbReference type="Gene3D" id="2.40.160.200">
    <property type="entry name" value="LURP1-related"/>
    <property type="match status" value="1"/>
</dbReference>